<feature type="non-terminal residue" evidence="7">
    <location>
        <position position="1"/>
    </location>
</feature>
<evidence type="ECO:0000313" key="8">
    <source>
        <dbReference type="Proteomes" id="UP000728032"/>
    </source>
</evidence>
<sequence length="199" mass="22796">MRSDNTDGYLRLSKLHFDLGEADESLNTIRECLKLDPDHKPCFSHYKKVKKLAANVKAMNEFATENQFKECAEKARAALKQETENMNMIHVIKSKLCHCLTKGGDASEAITVCSEALKIYPEDVNVLCDRADAHLNNENYDEALNDFKRAAQLDEHSTRAEEGIKRTQKLEKQSKKRDYYKILGVPRNANKKEISKAYR</sequence>
<dbReference type="GO" id="GO:0051787">
    <property type="term" value="F:misfolded protein binding"/>
    <property type="evidence" value="ECO:0007669"/>
    <property type="project" value="TreeGrafter"/>
</dbReference>
<keyword evidence="8" id="KW-1185">Reference proteome</keyword>
<evidence type="ECO:0000256" key="1">
    <source>
        <dbReference type="ARBA" id="ARBA00004240"/>
    </source>
</evidence>
<evidence type="ECO:0000256" key="5">
    <source>
        <dbReference type="ARBA" id="ARBA00022824"/>
    </source>
</evidence>
<dbReference type="SUPFAM" id="SSF48452">
    <property type="entry name" value="TPR-like"/>
    <property type="match status" value="2"/>
</dbReference>
<dbReference type="Gene3D" id="1.10.287.110">
    <property type="entry name" value="DnaJ domain"/>
    <property type="match status" value="1"/>
</dbReference>
<dbReference type="InterPro" id="IPR019734">
    <property type="entry name" value="TPR_rpt"/>
</dbReference>
<dbReference type="AlphaFoldDB" id="A0A7R9MPZ3"/>
<dbReference type="CDD" id="cd06257">
    <property type="entry name" value="DnaJ"/>
    <property type="match status" value="1"/>
</dbReference>
<dbReference type="EMBL" id="CAJPVJ010036353">
    <property type="protein sequence ID" value="CAG2181258.1"/>
    <property type="molecule type" value="Genomic_DNA"/>
</dbReference>
<keyword evidence="4 6" id="KW-0802">TPR repeat</keyword>
<keyword evidence="5" id="KW-0256">Endoplasmic reticulum</keyword>
<organism evidence="7">
    <name type="scientific">Oppiella nova</name>
    <dbReference type="NCBI Taxonomy" id="334625"/>
    <lineage>
        <taxon>Eukaryota</taxon>
        <taxon>Metazoa</taxon>
        <taxon>Ecdysozoa</taxon>
        <taxon>Arthropoda</taxon>
        <taxon>Chelicerata</taxon>
        <taxon>Arachnida</taxon>
        <taxon>Acari</taxon>
        <taxon>Acariformes</taxon>
        <taxon>Sarcoptiformes</taxon>
        <taxon>Oribatida</taxon>
        <taxon>Brachypylina</taxon>
        <taxon>Oppioidea</taxon>
        <taxon>Oppiidae</taxon>
        <taxon>Oppiella</taxon>
    </lineage>
</organism>
<dbReference type="Pfam" id="PF07719">
    <property type="entry name" value="TPR_2"/>
    <property type="match status" value="1"/>
</dbReference>
<keyword evidence="2" id="KW-0732">Signal</keyword>
<name>A0A7R9MPZ3_9ACAR</name>
<dbReference type="PANTHER" id="PTHR44140">
    <property type="entry name" value="LD25575P"/>
    <property type="match status" value="1"/>
</dbReference>
<dbReference type="SUPFAM" id="SSF46565">
    <property type="entry name" value="Chaperone J-domain"/>
    <property type="match status" value="1"/>
</dbReference>
<dbReference type="PROSITE" id="PS50005">
    <property type="entry name" value="TPR"/>
    <property type="match status" value="2"/>
</dbReference>
<dbReference type="GO" id="GO:0034975">
    <property type="term" value="P:protein folding in endoplasmic reticulum"/>
    <property type="evidence" value="ECO:0007669"/>
    <property type="project" value="TreeGrafter"/>
</dbReference>
<evidence type="ECO:0000313" key="7">
    <source>
        <dbReference type="EMBL" id="CAD7664121.1"/>
    </source>
</evidence>
<evidence type="ECO:0000256" key="6">
    <source>
        <dbReference type="PROSITE-ProRule" id="PRU00339"/>
    </source>
</evidence>
<dbReference type="SMART" id="SM00028">
    <property type="entry name" value="TPR"/>
    <property type="match status" value="3"/>
</dbReference>
<gene>
    <name evidence="7" type="ORF">ONB1V03_LOCUS20679</name>
</gene>
<dbReference type="InterPro" id="IPR013105">
    <property type="entry name" value="TPR_2"/>
</dbReference>
<dbReference type="OrthoDB" id="1726119at2759"/>
<keyword evidence="3" id="KW-0677">Repeat</keyword>
<reference evidence="7" key="1">
    <citation type="submission" date="2020-11" db="EMBL/GenBank/DDBJ databases">
        <authorList>
            <person name="Tran Van P."/>
        </authorList>
    </citation>
    <scope>NUCLEOTIDE SEQUENCE</scope>
</reference>
<dbReference type="EMBL" id="OC951178">
    <property type="protein sequence ID" value="CAD7664121.1"/>
    <property type="molecule type" value="Genomic_DNA"/>
</dbReference>
<feature type="repeat" description="TPR" evidence="6">
    <location>
        <begin position="124"/>
        <end position="157"/>
    </location>
</feature>
<dbReference type="Gene3D" id="1.25.40.10">
    <property type="entry name" value="Tetratricopeptide repeat domain"/>
    <property type="match status" value="1"/>
</dbReference>
<proteinExistence type="predicted"/>
<dbReference type="Pfam" id="PF13181">
    <property type="entry name" value="TPR_8"/>
    <property type="match status" value="1"/>
</dbReference>
<evidence type="ECO:0000256" key="2">
    <source>
        <dbReference type="ARBA" id="ARBA00022729"/>
    </source>
</evidence>
<dbReference type="InterPro" id="IPR051727">
    <property type="entry name" value="DnaJ_C3_Co-chaperones"/>
</dbReference>
<dbReference type="InterPro" id="IPR011990">
    <property type="entry name" value="TPR-like_helical_dom_sf"/>
</dbReference>
<dbReference type="GO" id="GO:0005783">
    <property type="term" value="C:endoplasmic reticulum"/>
    <property type="evidence" value="ECO:0007669"/>
    <property type="project" value="UniProtKB-SubCell"/>
</dbReference>
<evidence type="ECO:0000256" key="3">
    <source>
        <dbReference type="ARBA" id="ARBA00022737"/>
    </source>
</evidence>
<feature type="repeat" description="TPR" evidence="6">
    <location>
        <begin position="6"/>
        <end position="39"/>
    </location>
</feature>
<dbReference type="GO" id="GO:0051087">
    <property type="term" value="F:protein-folding chaperone binding"/>
    <property type="evidence" value="ECO:0007669"/>
    <property type="project" value="TreeGrafter"/>
</dbReference>
<dbReference type="InterPro" id="IPR001623">
    <property type="entry name" value="DnaJ_domain"/>
</dbReference>
<accession>A0A7R9MPZ3</accession>
<dbReference type="PANTHER" id="PTHR44140:SF2">
    <property type="entry name" value="LD25575P"/>
    <property type="match status" value="1"/>
</dbReference>
<protein>
    <submittedName>
        <fullName evidence="7">Uncharacterized protein</fullName>
    </submittedName>
</protein>
<dbReference type="InterPro" id="IPR036869">
    <property type="entry name" value="J_dom_sf"/>
</dbReference>
<dbReference type="Proteomes" id="UP000728032">
    <property type="component" value="Unassembled WGS sequence"/>
</dbReference>
<evidence type="ECO:0000256" key="4">
    <source>
        <dbReference type="ARBA" id="ARBA00022803"/>
    </source>
</evidence>
<comment type="subcellular location">
    <subcellularLocation>
        <location evidence="1">Endoplasmic reticulum</location>
    </subcellularLocation>
</comment>